<dbReference type="Proteomes" id="UP000829364">
    <property type="component" value="Chromosome 2"/>
</dbReference>
<feature type="active site" evidence="2">
    <location>
        <position position="82"/>
    </location>
</feature>
<dbReference type="InterPro" id="IPR021109">
    <property type="entry name" value="Peptidase_aspartic_dom_sf"/>
</dbReference>
<sequence>MRSLLLSAALPLAAEALVFRDDSQFSQEPGVLRFPVSSTLIPGKVLRSRQDDVRLADQKTGLMYTIDITIGTPGQKVSVQFDTGSPNLWVNPQCSTAPQPELCAKFGQFTHSTTLVDLKKSTQLPYNIGKANINWMYDYVNIGNSRINQQIFGVGTSSVDLSAGILGASPDLSGFKSPYPLVLDQLAQQNFIKSRAFSMDLRPVGDERGSVIFGGIDTKKFTGPLHKLPIIPGSQAPDGYTRYWVNVDGIAITTADGKANTIFDKTGGLKAYLDSGTTVSQLPTAMFNEVLKLFPGARKDPKYNQWYVDCSLVNSKGFVSFKFGNLVVKAPFSDFLWQQPEFKVCVLGFVPETGNQFILGDTFLRSVYTVYDWDNQNAYVAQGDDCGSHIIAIGKGADSIPQLVGECGGSTTSTTTSHSKTTTSGTKTTASQTKTDGTTTGTSKPTHTGSSSGTTSRHHPTTSGWHNGTTTTAAPPTTYTSTVRTTRTYTITSCAPTVTNCPVGHVTTETITSLTTWCPGGETTAKPPAVTSCPEITGTFTIPNPPCTRSACASHSSPPAIVTVVPITTHSVTVTVPGCHSCSGGGPAPTKATAPPAGTAPGISTVTKPCPTCSSVPTKSAPVTAGAAQAFRLSATGLVAAALAFAVL</sequence>
<evidence type="ECO:0000256" key="3">
    <source>
        <dbReference type="PIRSR" id="PIRSR601461-2"/>
    </source>
</evidence>
<dbReference type="OrthoDB" id="771136at2759"/>
<keyword evidence="3" id="KW-1015">Disulfide bond</keyword>
<keyword evidence="5" id="KW-0732">Signal</keyword>
<name>A0A9Q8QCY9_9HYPO</name>
<evidence type="ECO:0000256" key="1">
    <source>
        <dbReference type="ARBA" id="ARBA00007447"/>
    </source>
</evidence>
<evidence type="ECO:0000313" key="8">
    <source>
        <dbReference type="Proteomes" id="UP000829364"/>
    </source>
</evidence>
<dbReference type="PRINTS" id="PR00792">
    <property type="entry name" value="PEPSIN"/>
</dbReference>
<reference evidence="7" key="1">
    <citation type="submission" date="2021-11" db="EMBL/GenBank/DDBJ databases">
        <title>Purpureocillium_takamizusanense_genome.</title>
        <authorList>
            <person name="Nguyen N.-H."/>
        </authorList>
    </citation>
    <scope>NUCLEOTIDE SEQUENCE</scope>
    <source>
        <strain evidence="7">PT3</strain>
    </source>
</reference>
<dbReference type="GeneID" id="72065318"/>
<evidence type="ECO:0000259" key="6">
    <source>
        <dbReference type="PROSITE" id="PS51767"/>
    </source>
</evidence>
<feature type="domain" description="Peptidase A1" evidence="6">
    <location>
        <begin position="64"/>
        <end position="381"/>
    </location>
</feature>
<dbReference type="SUPFAM" id="SSF50630">
    <property type="entry name" value="Acid proteases"/>
    <property type="match status" value="1"/>
</dbReference>
<feature type="chain" id="PRO_5040409947" description="Peptidase A1 domain-containing protein" evidence="5">
    <location>
        <begin position="17"/>
        <end position="648"/>
    </location>
</feature>
<protein>
    <recommendedName>
        <fullName evidence="6">Peptidase A1 domain-containing protein</fullName>
    </recommendedName>
</protein>
<dbReference type="KEGG" id="ptkz:JDV02_003359"/>
<feature type="compositionally biased region" description="Low complexity" evidence="4">
    <location>
        <begin position="409"/>
        <end position="481"/>
    </location>
</feature>
<dbReference type="Pfam" id="PF00026">
    <property type="entry name" value="Asp"/>
    <property type="match status" value="1"/>
</dbReference>
<dbReference type="InterPro" id="IPR001461">
    <property type="entry name" value="Aspartic_peptidase_A1"/>
</dbReference>
<dbReference type="InterPro" id="IPR033121">
    <property type="entry name" value="PEPTIDASE_A1"/>
</dbReference>
<dbReference type="GO" id="GO:0004190">
    <property type="term" value="F:aspartic-type endopeptidase activity"/>
    <property type="evidence" value="ECO:0007669"/>
    <property type="project" value="InterPro"/>
</dbReference>
<dbReference type="Gene3D" id="2.40.70.10">
    <property type="entry name" value="Acid Proteases"/>
    <property type="match status" value="2"/>
</dbReference>
<accession>A0A9Q8QCY9</accession>
<comment type="similarity">
    <text evidence="1">Belongs to the peptidase A1 family.</text>
</comment>
<keyword evidence="8" id="KW-1185">Reference proteome</keyword>
<gene>
    <name evidence="7" type="ORF">JDV02_003359</name>
</gene>
<dbReference type="EMBL" id="CP086355">
    <property type="protein sequence ID" value="UNI16977.1"/>
    <property type="molecule type" value="Genomic_DNA"/>
</dbReference>
<feature type="disulfide bond" evidence="3">
    <location>
        <begin position="310"/>
        <end position="345"/>
    </location>
</feature>
<organism evidence="7 8">
    <name type="scientific">Purpureocillium takamizusanense</name>
    <dbReference type="NCBI Taxonomy" id="2060973"/>
    <lineage>
        <taxon>Eukaryota</taxon>
        <taxon>Fungi</taxon>
        <taxon>Dikarya</taxon>
        <taxon>Ascomycota</taxon>
        <taxon>Pezizomycotina</taxon>
        <taxon>Sordariomycetes</taxon>
        <taxon>Hypocreomycetidae</taxon>
        <taxon>Hypocreales</taxon>
        <taxon>Ophiocordycipitaceae</taxon>
        <taxon>Purpureocillium</taxon>
    </lineage>
</organism>
<dbReference type="GO" id="GO:0006508">
    <property type="term" value="P:proteolysis"/>
    <property type="evidence" value="ECO:0007669"/>
    <property type="project" value="InterPro"/>
</dbReference>
<dbReference type="PANTHER" id="PTHR47966:SF65">
    <property type="entry name" value="ASPARTIC-TYPE ENDOPEPTIDASE"/>
    <property type="match status" value="1"/>
</dbReference>
<dbReference type="PANTHER" id="PTHR47966">
    <property type="entry name" value="BETA-SITE APP-CLEAVING ENZYME, ISOFORM A-RELATED"/>
    <property type="match status" value="1"/>
</dbReference>
<evidence type="ECO:0000256" key="5">
    <source>
        <dbReference type="SAM" id="SignalP"/>
    </source>
</evidence>
<dbReference type="RefSeq" id="XP_047840458.1">
    <property type="nucleotide sequence ID" value="XM_047984484.1"/>
</dbReference>
<feature type="region of interest" description="Disordered" evidence="4">
    <location>
        <begin position="408"/>
        <end position="481"/>
    </location>
</feature>
<feature type="signal peptide" evidence="5">
    <location>
        <begin position="1"/>
        <end position="16"/>
    </location>
</feature>
<evidence type="ECO:0000256" key="2">
    <source>
        <dbReference type="PIRSR" id="PIRSR601461-1"/>
    </source>
</evidence>
<feature type="active site" evidence="2">
    <location>
        <position position="274"/>
    </location>
</feature>
<dbReference type="AlphaFoldDB" id="A0A9Q8QCY9"/>
<evidence type="ECO:0000256" key="4">
    <source>
        <dbReference type="SAM" id="MobiDB-lite"/>
    </source>
</evidence>
<proteinExistence type="inferred from homology"/>
<dbReference type="PROSITE" id="PS51767">
    <property type="entry name" value="PEPTIDASE_A1"/>
    <property type="match status" value="1"/>
</dbReference>
<evidence type="ECO:0000313" key="7">
    <source>
        <dbReference type="EMBL" id="UNI16977.1"/>
    </source>
</evidence>